<dbReference type="PROSITE" id="PS50850">
    <property type="entry name" value="MFS"/>
    <property type="match status" value="1"/>
</dbReference>
<feature type="transmembrane region" description="Helical" evidence="7">
    <location>
        <begin position="272"/>
        <end position="292"/>
    </location>
</feature>
<dbReference type="Pfam" id="PF07690">
    <property type="entry name" value="MFS_1"/>
    <property type="match status" value="1"/>
</dbReference>
<sequence length="547" mass="60202">MYERRSSIHSDTRDDDDDDAALLSVTTASDHQHERIKLSTLDDAAPVHDSDYTKDSDTEFLLDEVRIGPSVGSNLICAKAPARYITAVWAFFGFFCLYAMRVNLSVAIVAMVIPQSELNQSATSCPMPSKNNTAPEKHHDFDWSPQIEGAVLGAFFYGYLLMQVIGGNLAEKFGAKWIFGGGILISGLLTLIAPIAAHIDYRLFFIVRFVTGIVSSPGFPSAAALWGKWIPPSERSTIPPASQSGANFGIIISTPLISIMIERSFLGGWPSAFYVFGVLSCVWFIGWCFFGFNSPDEHPRISHKERVFLKKSIASHTRKKIRTPWREIFTCPPVYAIAAMHLCNNYIYYTLLTSLPTYFATVLHFNLHENGLIFALPYFAQFLMTILTGNIVDRIRARQLLSITTLRKVQTIVGTIGSCAFLVAIGFMGCDHIGSVVCCVFAVAFLGLHTCGSLISHLDVASNHAGTLVGMTNTLATIPGFIGPAVVGAFTNNNQTIEAWRYIFNISAGIGVFGCIVYCIFFNGEEQPWNRTYESTDQTESATSTDT</sequence>
<evidence type="ECO:0000313" key="11">
    <source>
        <dbReference type="Proteomes" id="UP000663828"/>
    </source>
</evidence>
<dbReference type="GO" id="GO:0006820">
    <property type="term" value="P:monoatomic anion transport"/>
    <property type="evidence" value="ECO:0007669"/>
    <property type="project" value="TreeGrafter"/>
</dbReference>
<organism evidence="9 12">
    <name type="scientific">Adineta ricciae</name>
    <name type="common">Rotifer</name>
    <dbReference type="NCBI Taxonomy" id="249248"/>
    <lineage>
        <taxon>Eukaryota</taxon>
        <taxon>Metazoa</taxon>
        <taxon>Spiralia</taxon>
        <taxon>Gnathifera</taxon>
        <taxon>Rotifera</taxon>
        <taxon>Eurotatoria</taxon>
        <taxon>Bdelloidea</taxon>
        <taxon>Adinetida</taxon>
        <taxon>Adinetidae</taxon>
        <taxon>Adineta</taxon>
    </lineage>
</organism>
<dbReference type="GO" id="GO:0015293">
    <property type="term" value="F:symporter activity"/>
    <property type="evidence" value="ECO:0007669"/>
    <property type="project" value="UniProtKB-KW"/>
</dbReference>
<feature type="transmembrane region" description="Helical" evidence="7">
    <location>
        <begin position="371"/>
        <end position="389"/>
    </location>
</feature>
<dbReference type="Proteomes" id="UP000663852">
    <property type="component" value="Unassembled WGS sequence"/>
</dbReference>
<dbReference type="GO" id="GO:0016020">
    <property type="term" value="C:membrane"/>
    <property type="evidence" value="ECO:0007669"/>
    <property type="project" value="UniProtKB-SubCell"/>
</dbReference>
<evidence type="ECO:0000259" key="8">
    <source>
        <dbReference type="PROSITE" id="PS50850"/>
    </source>
</evidence>
<keyword evidence="3 7" id="KW-0812">Transmembrane</keyword>
<feature type="domain" description="Major facilitator superfamily (MFS) profile" evidence="8">
    <location>
        <begin position="105"/>
        <end position="526"/>
    </location>
</feature>
<evidence type="ECO:0000256" key="6">
    <source>
        <dbReference type="ARBA" id="ARBA00023136"/>
    </source>
</evidence>
<dbReference type="OrthoDB" id="2985014at2759"/>
<feature type="transmembrane region" description="Helical" evidence="7">
    <location>
        <begin position="502"/>
        <end position="521"/>
    </location>
</feature>
<feature type="transmembrane region" description="Helical" evidence="7">
    <location>
        <begin position="467"/>
        <end position="490"/>
    </location>
</feature>
<dbReference type="InterPro" id="IPR050382">
    <property type="entry name" value="MFS_Na/Anion_cotransporter"/>
</dbReference>
<dbReference type="FunFam" id="1.20.1250.20:FF:000423">
    <property type="entry name" value="Putative inorganic phosphate cotransporter-like Protein"/>
    <property type="match status" value="1"/>
</dbReference>
<keyword evidence="5 7" id="KW-1133">Transmembrane helix</keyword>
<feature type="transmembrane region" description="Helical" evidence="7">
    <location>
        <begin position="409"/>
        <end position="427"/>
    </location>
</feature>
<feature type="transmembrane region" description="Helical" evidence="7">
    <location>
        <begin position="203"/>
        <end position="226"/>
    </location>
</feature>
<feature type="transmembrane region" description="Helical" evidence="7">
    <location>
        <begin position="177"/>
        <end position="197"/>
    </location>
</feature>
<evidence type="ECO:0000313" key="10">
    <source>
        <dbReference type="EMBL" id="CAF1253923.1"/>
    </source>
</evidence>
<reference evidence="9" key="1">
    <citation type="submission" date="2021-02" db="EMBL/GenBank/DDBJ databases">
        <authorList>
            <person name="Nowell W R."/>
        </authorList>
    </citation>
    <scope>NUCLEOTIDE SEQUENCE</scope>
</reference>
<feature type="transmembrane region" description="Helical" evidence="7">
    <location>
        <begin position="88"/>
        <end position="113"/>
    </location>
</feature>
<evidence type="ECO:0000313" key="9">
    <source>
        <dbReference type="EMBL" id="CAF0924913.1"/>
    </source>
</evidence>
<name>A0A814B849_ADIRI</name>
<evidence type="ECO:0000313" key="12">
    <source>
        <dbReference type="Proteomes" id="UP000663852"/>
    </source>
</evidence>
<proteinExistence type="predicted"/>
<feature type="transmembrane region" description="Helical" evidence="7">
    <location>
        <begin position="246"/>
        <end position="266"/>
    </location>
</feature>
<dbReference type="PANTHER" id="PTHR11662">
    <property type="entry name" value="SOLUTE CARRIER FAMILY 17"/>
    <property type="match status" value="1"/>
</dbReference>
<feature type="transmembrane region" description="Helical" evidence="7">
    <location>
        <begin position="433"/>
        <end position="455"/>
    </location>
</feature>
<keyword evidence="11" id="KW-1185">Reference proteome</keyword>
<dbReference type="Proteomes" id="UP000663828">
    <property type="component" value="Unassembled WGS sequence"/>
</dbReference>
<accession>A0A814B849</accession>
<evidence type="ECO:0000256" key="2">
    <source>
        <dbReference type="ARBA" id="ARBA00022448"/>
    </source>
</evidence>
<dbReference type="SUPFAM" id="SSF103473">
    <property type="entry name" value="MFS general substrate transporter"/>
    <property type="match status" value="1"/>
</dbReference>
<dbReference type="FunFam" id="1.20.1250.20:FF:000003">
    <property type="entry name" value="Solute carrier family 17 member 3"/>
    <property type="match status" value="1"/>
</dbReference>
<gene>
    <name evidence="9" type="ORF">EDS130_LOCUS10969</name>
    <name evidence="10" type="ORF">XAT740_LOCUS26410</name>
</gene>
<keyword evidence="6 7" id="KW-0472">Membrane</keyword>
<keyword evidence="2" id="KW-0813">Transport</keyword>
<comment type="caution">
    <text evidence="9">The sequence shown here is derived from an EMBL/GenBank/DDBJ whole genome shotgun (WGS) entry which is preliminary data.</text>
</comment>
<comment type="subcellular location">
    <subcellularLocation>
        <location evidence="1">Membrane</location>
        <topology evidence="1">Multi-pass membrane protein</topology>
    </subcellularLocation>
</comment>
<protein>
    <recommendedName>
        <fullName evidence="8">Major facilitator superfamily (MFS) profile domain-containing protein</fullName>
    </recommendedName>
</protein>
<dbReference type="CDD" id="cd17318">
    <property type="entry name" value="MFS_SLC17"/>
    <property type="match status" value="1"/>
</dbReference>
<dbReference type="PANTHER" id="PTHR11662:SF399">
    <property type="entry name" value="FI19708P1-RELATED"/>
    <property type="match status" value="1"/>
</dbReference>
<evidence type="ECO:0000256" key="7">
    <source>
        <dbReference type="SAM" id="Phobius"/>
    </source>
</evidence>
<dbReference type="Gene3D" id="1.20.1250.20">
    <property type="entry name" value="MFS general substrate transporter like domains"/>
    <property type="match status" value="2"/>
</dbReference>
<feature type="transmembrane region" description="Helical" evidence="7">
    <location>
        <begin position="150"/>
        <end position="170"/>
    </location>
</feature>
<dbReference type="EMBL" id="CAJNOR010002146">
    <property type="protein sequence ID" value="CAF1253923.1"/>
    <property type="molecule type" value="Genomic_DNA"/>
</dbReference>
<dbReference type="InterPro" id="IPR036259">
    <property type="entry name" value="MFS_trans_sf"/>
</dbReference>
<dbReference type="InterPro" id="IPR020846">
    <property type="entry name" value="MFS_dom"/>
</dbReference>
<evidence type="ECO:0000256" key="3">
    <source>
        <dbReference type="ARBA" id="ARBA00022692"/>
    </source>
</evidence>
<evidence type="ECO:0000256" key="5">
    <source>
        <dbReference type="ARBA" id="ARBA00022989"/>
    </source>
</evidence>
<dbReference type="EMBL" id="CAJNOJ010000039">
    <property type="protein sequence ID" value="CAF0924913.1"/>
    <property type="molecule type" value="Genomic_DNA"/>
</dbReference>
<evidence type="ECO:0000256" key="1">
    <source>
        <dbReference type="ARBA" id="ARBA00004141"/>
    </source>
</evidence>
<dbReference type="InterPro" id="IPR011701">
    <property type="entry name" value="MFS"/>
</dbReference>
<evidence type="ECO:0000256" key="4">
    <source>
        <dbReference type="ARBA" id="ARBA00022847"/>
    </source>
</evidence>
<keyword evidence="4" id="KW-0769">Symport</keyword>
<dbReference type="AlphaFoldDB" id="A0A814B849"/>